<evidence type="ECO:0000313" key="2">
    <source>
        <dbReference type="Proteomes" id="UP001242732"/>
    </source>
</evidence>
<sequence length="252" mass="28050">MQPKRSVIAAATVLALLAIATGTYLKVSRDGEAARAGISGTWERTPDGWFGENPDDPVHPGGPMDLKAPYARAYAELKQKQAAANAAGTPLATTSAKCLPEGMPTMMAALFPIQIIHDDRQVVVLGEYLQQVRRILLDQPMPAVEDMDPTYQGYSRGRWEGGELVVETRGVRTDVTFYNVPHGKDMKITERFTLRGPDHLQNHVLIEDPEVLAAPYRFTFEYKRSDYQIQEYVCENNQIVIDKEGKASLSRD</sequence>
<gene>
    <name evidence="1" type="ORF">QRO08_08220</name>
</gene>
<organism evidence="1 2">
    <name type="scientific">Paracidovorax citrulli</name>
    <name type="common">Acidovorax citrulli</name>
    <dbReference type="NCBI Taxonomy" id="80869"/>
    <lineage>
        <taxon>Bacteria</taxon>
        <taxon>Pseudomonadati</taxon>
        <taxon>Pseudomonadota</taxon>
        <taxon>Betaproteobacteria</taxon>
        <taxon>Burkholderiales</taxon>
        <taxon>Comamonadaceae</taxon>
        <taxon>Paracidovorax</taxon>
    </lineage>
</organism>
<evidence type="ECO:0000313" key="1">
    <source>
        <dbReference type="EMBL" id="WIY50538.1"/>
    </source>
</evidence>
<dbReference type="EMBL" id="CP127363">
    <property type="protein sequence ID" value="WIY50538.1"/>
    <property type="molecule type" value="Genomic_DNA"/>
</dbReference>
<dbReference type="GeneID" id="79791880"/>
<dbReference type="RefSeq" id="WP_011795180.1">
    <property type="nucleotide sequence ID" value="NZ_CP023687.1"/>
</dbReference>
<accession>A0ABY9AUQ0</accession>
<name>A0ABY9AUQ0_PARCI</name>
<proteinExistence type="predicted"/>
<reference evidence="1 2" key="1">
    <citation type="submission" date="2023-06" db="EMBL/GenBank/DDBJ databases">
        <authorList>
            <person name="Ham H."/>
            <person name="Park D.S."/>
        </authorList>
    </citation>
    <scope>NUCLEOTIDE SEQUENCE [LARGE SCALE GENOMIC DNA]</scope>
    <source>
        <strain evidence="1 2">KACC 17005</strain>
    </source>
</reference>
<protein>
    <submittedName>
        <fullName evidence="1">Uncharacterized protein</fullName>
    </submittedName>
</protein>
<keyword evidence="2" id="KW-1185">Reference proteome</keyword>
<dbReference type="Proteomes" id="UP001242732">
    <property type="component" value="Chromosome"/>
</dbReference>